<evidence type="ECO:0000313" key="4">
    <source>
        <dbReference type="Proteomes" id="UP000327294"/>
    </source>
</evidence>
<dbReference type="InterPro" id="IPR023210">
    <property type="entry name" value="NADP_OxRdtase_dom"/>
</dbReference>
<dbReference type="AlphaFoldDB" id="A0A5P8KAX4"/>
<dbReference type="RefSeq" id="WP_152171829.1">
    <property type="nucleotide sequence ID" value="NZ_CP045096.1"/>
</dbReference>
<dbReference type="InterPro" id="IPR036812">
    <property type="entry name" value="NAD(P)_OxRdtase_dom_sf"/>
</dbReference>
<feature type="domain" description="NADP-dependent oxidoreductase" evidence="2">
    <location>
        <begin position="16"/>
        <end position="301"/>
    </location>
</feature>
<dbReference type="Proteomes" id="UP000327294">
    <property type="component" value="Chromosome"/>
</dbReference>
<evidence type="ECO:0000313" key="3">
    <source>
        <dbReference type="EMBL" id="QFR00474.1"/>
    </source>
</evidence>
<dbReference type="PANTHER" id="PTHR43625:SF5">
    <property type="entry name" value="PYRIDOXAL REDUCTASE, CHLOROPLASTIC"/>
    <property type="match status" value="1"/>
</dbReference>
<dbReference type="EMBL" id="CP045096">
    <property type="protein sequence ID" value="QFR00474.1"/>
    <property type="molecule type" value="Genomic_DNA"/>
</dbReference>
<accession>A0A5P8KAX4</accession>
<keyword evidence="1" id="KW-0560">Oxidoreductase</keyword>
<dbReference type="Pfam" id="PF00248">
    <property type="entry name" value="Aldo_ket_red"/>
    <property type="match status" value="1"/>
</dbReference>
<dbReference type="KEGG" id="sphv:F9278_34690"/>
<evidence type="ECO:0000256" key="1">
    <source>
        <dbReference type="ARBA" id="ARBA00023002"/>
    </source>
</evidence>
<dbReference type="GO" id="GO:0016491">
    <property type="term" value="F:oxidoreductase activity"/>
    <property type="evidence" value="ECO:0007669"/>
    <property type="project" value="UniProtKB-KW"/>
</dbReference>
<protein>
    <submittedName>
        <fullName evidence="3">Aldo/keto reductase</fullName>
    </submittedName>
</protein>
<proteinExistence type="predicted"/>
<dbReference type="Gene3D" id="3.20.20.100">
    <property type="entry name" value="NADP-dependent oxidoreductase domain"/>
    <property type="match status" value="1"/>
</dbReference>
<reference evidence="3 4" key="1">
    <citation type="submission" date="2019-10" db="EMBL/GenBank/DDBJ databases">
        <title>Streptomyces sp. strain GY16 isolated from leaves of Broussonetia papyrifera.</title>
        <authorList>
            <person name="Mo P."/>
        </authorList>
    </citation>
    <scope>NUCLEOTIDE SEQUENCE [LARGE SCALE GENOMIC DNA]</scope>
    <source>
        <strain evidence="3 4">GY16</strain>
    </source>
</reference>
<dbReference type="PANTHER" id="PTHR43625">
    <property type="entry name" value="AFLATOXIN B1 ALDEHYDE REDUCTASE"/>
    <property type="match status" value="1"/>
</dbReference>
<dbReference type="GO" id="GO:0005737">
    <property type="term" value="C:cytoplasm"/>
    <property type="evidence" value="ECO:0007669"/>
    <property type="project" value="TreeGrafter"/>
</dbReference>
<dbReference type="SUPFAM" id="SSF51430">
    <property type="entry name" value="NAD(P)-linked oxidoreductase"/>
    <property type="match status" value="1"/>
</dbReference>
<gene>
    <name evidence="3" type="ORF">F9278_34690</name>
</gene>
<evidence type="ECO:0000259" key="2">
    <source>
        <dbReference type="Pfam" id="PF00248"/>
    </source>
</evidence>
<organism evidence="3 4">
    <name type="scientific">Streptomyces phaeolivaceus</name>
    <dbReference type="NCBI Taxonomy" id="2653200"/>
    <lineage>
        <taxon>Bacteria</taxon>
        <taxon>Bacillati</taxon>
        <taxon>Actinomycetota</taxon>
        <taxon>Actinomycetes</taxon>
        <taxon>Kitasatosporales</taxon>
        <taxon>Streptomycetaceae</taxon>
        <taxon>Streptomyces</taxon>
    </lineage>
</organism>
<name>A0A5P8KAX4_9ACTN</name>
<dbReference type="InterPro" id="IPR050791">
    <property type="entry name" value="Aldo-Keto_reductase"/>
</dbReference>
<sequence>MGLSNSGLVVPGAHGLGLGSLALAGHYGAVDHAEAVQLVRQAVDSGVVLLDTPDMFAGGRVRSIIRQAVASCRDEVFIVVHGPPAAQSALAGTGRGEIVDDCENALRELGLSHIDLYVLHPADGRTPVEEQMEELAGLVATGKVRNVGISGMDTDRLIRAHSVHPVAAVAVEFSLLRREAELGILPLARRLGAVLLAGRPLGRGILAGRITDTARLDAVDVRRTDPRFSAEALSSVQVLLRTLHEVAADLDTSAGRLSLAWLLLGGTDVIPLPSTRERIHLEMNLSAHRLRLPQEALRRLYEAFPLPVPAGERGEGAAD</sequence>
<keyword evidence="4" id="KW-1185">Reference proteome</keyword>